<dbReference type="RefSeq" id="WP_204662694.1">
    <property type="nucleotide sequence ID" value="NZ_CP056775.1"/>
</dbReference>
<protein>
    <submittedName>
        <fullName evidence="3">Outer membrane lipoprotein carrier protein LolA</fullName>
    </submittedName>
</protein>
<dbReference type="Gene3D" id="2.50.20.10">
    <property type="entry name" value="Lipoprotein localisation LolA/LolB/LppX"/>
    <property type="match status" value="1"/>
</dbReference>
<feature type="chain" id="PRO_5046012551" evidence="2">
    <location>
        <begin position="20"/>
        <end position="208"/>
    </location>
</feature>
<dbReference type="PANTHER" id="PTHR35869">
    <property type="entry name" value="OUTER-MEMBRANE LIPOPROTEIN CARRIER PROTEIN"/>
    <property type="match status" value="1"/>
</dbReference>
<keyword evidence="3" id="KW-0449">Lipoprotein</keyword>
<organism evidence="3 4">
    <name type="scientific">Dyadobacter sandarakinus</name>
    <dbReference type="NCBI Taxonomy" id="2747268"/>
    <lineage>
        <taxon>Bacteria</taxon>
        <taxon>Pseudomonadati</taxon>
        <taxon>Bacteroidota</taxon>
        <taxon>Cytophagia</taxon>
        <taxon>Cytophagales</taxon>
        <taxon>Spirosomataceae</taxon>
        <taxon>Dyadobacter</taxon>
    </lineage>
</organism>
<keyword evidence="4" id="KW-1185">Reference proteome</keyword>
<proteinExistence type="predicted"/>
<dbReference type="Pfam" id="PF03548">
    <property type="entry name" value="LolA"/>
    <property type="match status" value="1"/>
</dbReference>
<dbReference type="SUPFAM" id="SSF89392">
    <property type="entry name" value="Prokaryotic lipoproteins and lipoprotein localization factors"/>
    <property type="match status" value="1"/>
</dbReference>
<feature type="signal peptide" evidence="2">
    <location>
        <begin position="1"/>
        <end position="19"/>
    </location>
</feature>
<dbReference type="InterPro" id="IPR004564">
    <property type="entry name" value="OM_lipoprot_carrier_LolA-like"/>
</dbReference>
<dbReference type="Proteomes" id="UP000612680">
    <property type="component" value="Chromosome"/>
</dbReference>
<dbReference type="PANTHER" id="PTHR35869:SF1">
    <property type="entry name" value="OUTER-MEMBRANE LIPOPROTEIN CARRIER PROTEIN"/>
    <property type="match status" value="1"/>
</dbReference>
<dbReference type="InterPro" id="IPR029046">
    <property type="entry name" value="LolA/LolB/LppX"/>
</dbReference>
<reference evidence="3 4" key="1">
    <citation type="submission" date="2020-06" db="EMBL/GenBank/DDBJ databases">
        <title>Dyadobacter sandarakinus sp. nov., isolated from the soil of the Arctic Yellow River Station.</title>
        <authorList>
            <person name="Zhang Y."/>
            <person name="Peng F."/>
        </authorList>
    </citation>
    <scope>NUCLEOTIDE SEQUENCE [LARGE SCALE GENOMIC DNA]</scope>
    <source>
        <strain evidence="3 4">Q3-56</strain>
    </source>
</reference>
<dbReference type="EMBL" id="CP056775">
    <property type="protein sequence ID" value="QRR00929.1"/>
    <property type="molecule type" value="Genomic_DNA"/>
</dbReference>
<sequence>MNKISILLLCLFVHTGLMAQNFRPVADPEKVLQELRKTAQATSSIRAAYTEEKFLSVLKTPEQSSGLFYYQKSDKMRWEQKLPVKYVVLINGDKLRIAENGKEKNTGAAGRMADQIKSLMIGLVNGDFQENKAFALSCAENEAQHMVTLVPANRRMKNVYAKITLVFSKKTSRLKELSFYEKNGDHSVMHFQNEVFNEPIDNSLFSNL</sequence>
<evidence type="ECO:0000313" key="3">
    <source>
        <dbReference type="EMBL" id="QRR00929.1"/>
    </source>
</evidence>
<gene>
    <name evidence="3" type="ORF">HWI92_08460</name>
</gene>
<keyword evidence="1 2" id="KW-0732">Signal</keyword>
<name>A0ABX7I4Z1_9BACT</name>
<accession>A0ABX7I4Z1</accession>
<evidence type="ECO:0000256" key="2">
    <source>
        <dbReference type="SAM" id="SignalP"/>
    </source>
</evidence>
<evidence type="ECO:0000256" key="1">
    <source>
        <dbReference type="ARBA" id="ARBA00022729"/>
    </source>
</evidence>
<dbReference type="CDD" id="cd16325">
    <property type="entry name" value="LolA"/>
    <property type="match status" value="1"/>
</dbReference>
<evidence type="ECO:0000313" key="4">
    <source>
        <dbReference type="Proteomes" id="UP000612680"/>
    </source>
</evidence>